<accession>A0A2A6CK99</accession>
<sequence>MPIRDATNTTWVYNSQNGRDVYVNQPIYAASCAYLPAGISNYCNILPNMEVSRLGNLEFDDSATGHNCPCNVLPLEDSTKDQPGAMARAPSGYSGIFNQANNKQQYTCSPPCDFKMQCIGGLWIRTVQTGSGMDSFALSNGTGEGRPIRHCYRLYLLGMMLLRVSLVTLLLFVSSECSMKWDTKQDKNMIITQVEVLEVDRIVVGPQTNGICHWKGGWGCDPGNDCDSGYTYVGRTRQNAYNKWAGGAGGFCWFGTRYLCCENAKVHKNTRTSCKSGGGRTCDDGYEMTFYADWNGENLCCESGTIFFSKYSKEYPPRRSVGCIIIFRKQTIFMKSVVGFILNLLLLYLIRRFSSKELGSYKFLLEVFANIFNPASLTTGSAVLPLIMLRCPFRYSQHSLALSILDDSSVCVPHLIALFSKGKFITLLSLFAIIFQITWFIACWYLGEPEDTDEIRHYQALFRAEYGKDTNDGPLIMNYWREGKLSLRPFALLVFADGLEIMSFGLAATLAILTFREIRKAQNISEKGRTFQLRILLAASAQTLTPLIFVYITYFFDVTIPLFHGYSPAFSALSMVLLACFPCIDAVVVIVLMKPYRDGLLKILGKKVKESVKMIASAFTASTAHQNVYFSSTKKMCYLFEKAGNATCGAPFSRDVKMTTGCIAVWCFNATGVIDPANLQAENAPICPNTPIDGEATARVYVVSLMLPNGGSIVLDNNMQAFLTWCRPIGPNKHYVGLKSQNGRDVYKNLPIYAASCAYFPTGTTGTTCPCNPLPLEYSTRRASGATPPTAADSGACPSGYSGIFIQANTNQQYTCSSPCSDFKLQCIGGLWIHTFQSGNDANPGALRVHTPCSMSSPRSFIYIRPHILRSAWSCSFFPCIVAVVVIVLMIQYQDGTAKNAAVRRTAFTGTTATASAVSTKAIALIGLTSHIVRNNDAYVIGNSRKNIRCDVRFSTKELGTYRYLLEIFAAYDTYLVAIHHITNPKAIPSPSGFAYISDRDYGNFPLEAFYSSVYSVPFMLLNIHFLYRYWTIRAPHRIIQFSNCKFIALLVVSTVVGHLFMSYFRFYMSFVCARPEDDNEISHYRSLFQQEYGRDRDTDYFIMNYWRGSELSTRPFVLLVVADIMEVASFCLASTLAMLMKPYSDGLLKLLGRKEKQNMKIVGNSLIRIPTPGPRVFAPHSSSLADKMLPRVSTAARLFLFVGAISALPAKQLDGDSAVAGAGPNVSVSTLLSAVGTPYCMKPCIGTFAFTVKKVLTLNETTERLKDLCSEYSESKECLDNRKWCRLRNVFDATTSGIEHACITKRTEYNKVEACLKKNIDGILQKCDSSCNVRTELAKLSVAQPIKTAAAVNGNLVMVAKQVPPFCKAVRCGLPCVMKAANAACPNSGTLMIDSVLQPFDKAAALYAKATEVIKKMARDYLTDECLKFLDAKKLAEMRKGNF</sequence>
<dbReference type="Pfam" id="PF10326">
    <property type="entry name" value="7TM_GPCR_Str"/>
    <property type="match status" value="2"/>
</dbReference>
<dbReference type="InterPro" id="IPR053123">
    <property type="entry name" value="CPG4-like"/>
</dbReference>
<accession>A0A8R1YEE9</accession>
<dbReference type="Proteomes" id="UP000005239">
    <property type="component" value="Unassembled WGS sequence"/>
</dbReference>
<organism evidence="1 2">
    <name type="scientific">Pristionchus pacificus</name>
    <name type="common">Parasitic nematode worm</name>
    <dbReference type="NCBI Taxonomy" id="54126"/>
    <lineage>
        <taxon>Eukaryota</taxon>
        <taxon>Metazoa</taxon>
        <taxon>Ecdysozoa</taxon>
        <taxon>Nematoda</taxon>
        <taxon>Chromadorea</taxon>
        <taxon>Rhabditida</taxon>
        <taxon>Rhabditina</taxon>
        <taxon>Diplogasteromorpha</taxon>
        <taxon>Diplogasteroidea</taxon>
        <taxon>Neodiplogasteridae</taxon>
        <taxon>Pristionchus</taxon>
    </lineage>
</organism>
<gene>
    <name evidence="1" type="primary">WBGene00104446</name>
</gene>
<reference evidence="1" key="2">
    <citation type="submission" date="2022-06" db="UniProtKB">
        <authorList>
            <consortium name="EnsemblMetazoa"/>
        </authorList>
    </citation>
    <scope>IDENTIFICATION</scope>
    <source>
        <strain evidence="1">PS312</strain>
    </source>
</reference>
<dbReference type="InterPro" id="IPR019428">
    <property type="entry name" value="7TM_GPCR_serpentine_rcpt_Str"/>
</dbReference>
<name>A0A2A6CK99_PRIPA</name>
<dbReference type="EnsemblMetazoa" id="PPA14892.1">
    <property type="protein sequence ID" value="PPA14892.1"/>
    <property type="gene ID" value="WBGene00104446"/>
</dbReference>
<dbReference type="OrthoDB" id="5819135at2759"/>
<reference evidence="2" key="1">
    <citation type="journal article" date="2008" name="Nat. Genet.">
        <title>The Pristionchus pacificus genome provides a unique perspective on nematode lifestyle and parasitism.</title>
        <authorList>
            <person name="Dieterich C."/>
            <person name="Clifton S.W."/>
            <person name="Schuster L.N."/>
            <person name="Chinwalla A."/>
            <person name="Delehaunty K."/>
            <person name="Dinkelacker I."/>
            <person name="Fulton L."/>
            <person name="Fulton R."/>
            <person name="Godfrey J."/>
            <person name="Minx P."/>
            <person name="Mitreva M."/>
            <person name="Roeseler W."/>
            <person name="Tian H."/>
            <person name="Witte H."/>
            <person name="Yang S.P."/>
            <person name="Wilson R.K."/>
            <person name="Sommer R.J."/>
        </authorList>
    </citation>
    <scope>NUCLEOTIDE SEQUENCE [LARGE SCALE GENOMIC DNA]</scope>
    <source>
        <strain evidence="2">PS312</strain>
    </source>
</reference>
<protein>
    <submittedName>
        <fullName evidence="1">G protein-coupled receptor</fullName>
    </submittedName>
</protein>
<dbReference type="InterPro" id="IPR029153">
    <property type="entry name" value="CPG4"/>
</dbReference>
<dbReference type="PANTHER" id="PTHR37442:SF1">
    <property type="entry name" value="CHONDROITIN PROTEOGLYCAN 4 DOMAIN-CONTAINING PROTEIN"/>
    <property type="match status" value="1"/>
</dbReference>
<dbReference type="PANTHER" id="PTHR37442">
    <property type="entry name" value="F18A1.7 PROTEIN-RELATED"/>
    <property type="match status" value="1"/>
</dbReference>
<dbReference type="SUPFAM" id="SSF81321">
    <property type="entry name" value="Family A G protein-coupled receptor-like"/>
    <property type="match status" value="1"/>
</dbReference>
<evidence type="ECO:0000313" key="1">
    <source>
        <dbReference type="EnsemblMetazoa" id="PPA14892.1"/>
    </source>
</evidence>
<evidence type="ECO:0000313" key="2">
    <source>
        <dbReference type="Proteomes" id="UP000005239"/>
    </source>
</evidence>
<proteinExistence type="predicted"/>
<dbReference type="Pfam" id="PF15481">
    <property type="entry name" value="CPG4"/>
    <property type="match status" value="1"/>
</dbReference>
<keyword evidence="2" id="KW-1185">Reference proteome</keyword>